<evidence type="ECO:0000313" key="4">
    <source>
        <dbReference type="Proteomes" id="UP000240572"/>
    </source>
</evidence>
<feature type="domain" description="PKD" evidence="2">
    <location>
        <begin position="777"/>
        <end position="833"/>
    </location>
</feature>
<keyword evidence="4" id="KW-1185">Reference proteome</keyword>
<dbReference type="SMART" id="SM00089">
    <property type="entry name" value="PKD"/>
    <property type="match status" value="1"/>
</dbReference>
<dbReference type="InterPro" id="IPR000601">
    <property type="entry name" value="PKD_dom"/>
</dbReference>
<dbReference type="InterPro" id="IPR057708">
    <property type="entry name" value="DUF7948"/>
</dbReference>
<organism evidence="3 4">
    <name type="scientific">Taibaiella chishuiensis</name>
    <dbReference type="NCBI Taxonomy" id="1434707"/>
    <lineage>
        <taxon>Bacteria</taxon>
        <taxon>Pseudomonadati</taxon>
        <taxon>Bacteroidota</taxon>
        <taxon>Chitinophagia</taxon>
        <taxon>Chitinophagales</taxon>
        <taxon>Chitinophagaceae</taxon>
        <taxon>Taibaiella</taxon>
    </lineage>
</organism>
<dbReference type="SUPFAM" id="SSF49299">
    <property type="entry name" value="PKD domain"/>
    <property type="match status" value="1"/>
</dbReference>
<accession>A0A2P8CVR3</accession>
<dbReference type="Pfam" id="PF18911">
    <property type="entry name" value="PKD_4"/>
    <property type="match status" value="1"/>
</dbReference>
<comment type="caution">
    <text evidence="3">The sequence shown here is derived from an EMBL/GenBank/DDBJ whole genome shotgun (WGS) entry which is preliminary data.</text>
</comment>
<sequence>MHIRTFTKVFLLGALLTAPSFAKSRHQASGAIPQIPKTEGIDFAENKGQWVEQAKFRADVPGGAVFITNQGFVYNYIDQKDLHRIHELTHEPGHNLSNEIIHYHAYKVNFSGANTAVQYTNDEKRSHYNNYYIGNDPSKWASNVHLYGKVTQKNVYQGVDVSIYSQKGSLKYDFVVAPGADAAQIALTFDGVQPQLTAEGHLKLKTSVNEIIEQAPYTYQVIDGKETPVKSKYKLNRGKLSFEFPEGYNHQAELVIDPILVFATYSGGTSASNYSDATTYDQAGNLYAGAYAYGLGWPVTTGAYQTTFGGGSVDAAINKYNALGSALVFSTFYGGSGNDLPHAMIVNEQNELILVGSTTSSNLPVPATAYDASLGGSTDIFVAHFNATATSLIGATYMGGSGSEPTGISFGSGFFGLQSQNTTSPVEVNFDDAGNIWVVSSTPSNDFPVTANAQQATYGGGSSDGVLFKLNPACSNLLYSSYLGGTGADAINGIKFNSSNNLVICGATQSTNFPTTAGALHTTAPGGVSDGFVSIVNAATGAIAVSTFVGTIADDQAVNLDIDEGDNIFVLGRTLGDYPISAGVYNMPNTDVFIDKLNPTLTTSLKSTRVGNPQNSSNYFPTAFLHDVCGNTYVAGLNAVADMPTTGDAFQTQHARFWFVVLQPNFSDILFGSYFGALVSSGYPDHTHVGVNRLDPEGVVYHSVCANAPTGTFPTTAGSYAPAKLNSAGQDIISYKFDFEATGVNSDFKLDPTISANDTGCAPYTVKFHNTSTSSETYIWDFGDNTTTSTDTNPTHIFVNPGVYTVTLYAHADSSCITDDTAYMTITVLKTELPDIVVNDTTLCSFQQSIPLSVHINNPSANNTILWQPGTGILSNPTLPQITVDPSVNNLYYVTVKDTIPGICGFSVTDTIHIDLAPRQLDIINNDTVVCEGAMIPLTVIGTPGYTYKWTPSTGVSDTTLLNPTLTIHQPNIYTIRASHPGCEDTLVSINIGMHYIPTVELGPNKAFCQWTEVALESVVTPYRPDYIYQWSPSGGLNTPTGPNADLVADTSGTWYLDVKTPIGCAARDSIKLTVYPGNFGAAATDTGYCPPSEVQLWATGGVSYSWTPSYGLNDTGIANPLASPATTTDYTVYIKDIHNCLDTQKLTVTVYPLGVLALPDSINVYPGEAYQVAPNTNALYFQWFPASGVSNPNIADPTLSPEVRTRYFVTARTEHGCVVTDSMDVLVKETELDMPNAFAPGGTNNLFKPTKRGIAQLKSFTIFNRWGNKVYSSTNIDEGWDGTYKGAIQPMGVYMYVIEAVTDKGRPFTKQGNVTLIR</sequence>
<evidence type="ECO:0000256" key="1">
    <source>
        <dbReference type="SAM" id="SignalP"/>
    </source>
</evidence>
<dbReference type="OrthoDB" id="1652165at2"/>
<dbReference type="RefSeq" id="WP_106525068.1">
    <property type="nucleotide sequence ID" value="NZ_PYGD01000013.1"/>
</dbReference>
<protein>
    <submittedName>
        <fullName evidence="3">Gliding motility-associated-like protein</fullName>
    </submittedName>
</protein>
<dbReference type="Pfam" id="PF25778">
    <property type="entry name" value="DUF7948"/>
    <property type="match status" value="1"/>
</dbReference>
<dbReference type="InterPro" id="IPR013783">
    <property type="entry name" value="Ig-like_fold"/>
</dbReference>
<feature type="chain" id="PRO_5015180251" evidence="1">
    <location>
        <begin position="23"/>
        <end position="1319"/>
    </location>
</feature>
<gene>
    <name evidence="3" type="ORF">B0I18_11352</name>
</gene>
<dbReference type="Gene3D" id="2.60.40.10">
    <property type="entry name" value="Immunoglobulins"/>
    <property type="match status" value="1"/>
</dbReference>
<dbReference type="PANTHER" id="PTHR35580:SF1">
    <property type="entry name" value="PHYTASE-LIKE DOMAIN-CONTAINING PROTEIN"/>
    <property type="match status" value="1"/>
</dbReference>
<dbReference type="EMBL" id="PYGD01000013">
    <property type="protein sequence ID" value="PSK89040.1"/>
    <property type="molecule type" value="Genomic_DNA"/>
</dbReference>
<dbReference type="Proteomes" id="UP000240572">
    <property type="component" value="Unassembled WGS sequence"/>
</dbReference>
<dbReference type="PANTHER" id="PTHR35580">
    <property type="entry name" value="CELL SURFACE GLYCOPROTEIN (S-LAYER PROTEIN)-LIKE PROTEIN"/>
    <property type="match status" value="1"/>
</dbReference>
<dbReference type="PROSITE" id="PS50093">
    <property type="entry name" value="PKD"/>
    <property type="match status" value="1"/>
</dbReference>
<dbReference type="Pfam" id="PF13585">
    <property type="entry name" value="CHU_C"/>
    <property type="match status" value="1"/>
</dbReference>
<dbReference type="InterPro" id="IPR052918">
    <property type="entry name" value="Motility_Chemotaxis_Reg"/>
</dbReference>
<feature type="signal peptide" evidence="1">
    <location>
        <begin position="1"/>
        <end position="22"/>
    </location>
</feature>
<name>A0A2P8CVR3_9BACT</name>
<reference evidence="3 4" key="1">
    <citation type="submission" date="2018-03" db="EMBL/GenBank/DDBJ databases">
        <title>Genomic Encyclopedia of Type Strains, Phase III (KMG-III): the genomes of soil and plant-associated and newly described type strains.</title>
        <authorList>
            <person name="Whitman W."/>
        </authorList>
    </citation>
    <scope>NUCLEOTIDE SEQUENCE [LARGE SCALE GENOMIC DNA]</scope>
    <source>
        <strain evidence="3 4">CGMCC 1.12700</strain>
    </source>
</reference>
<proteinExistence type="predicted"/>
<evidence type="ECO:0000259" key="2">
    <source>
        <dbReference type="PROSITE" id="PS50093"/>
    </source>
</evidence>
<dbReference type="InterPro" id="IPR022409">
    <property type="entry name" value="PKD/Chitinase_dom"/>
</dbReference>
<dbReference type="InterPro" id="IPR035986">
    <property type="entry name" value="PKD_dom_sf"/>
</dbReference>
<evidence type="ECO:0000313" key="3">
    <source>
        <dbReference type="EMBL" id="PSK89040.1"/>
    </source>
</evidence>
<keyword evidence="1" id="KW-0732">Signal</keyword>